<dbReference type="AlphaFoldDB" id="A0AAC9NCJ0"/>
<protein>
    <recommendedName>
        <fullName evidence="3">DUF4288 domain-containing protein</fullName>
    </recommendedName>
</protein>
<sequence>MHRLYSAKLLFESSSSPEVRPEKIFEERIILVRAKNNRKVKEIVKNFFPDETFENGDHGQTTTKLAAILDIFELVGNLDEGPLHLSEVYSRYLLFEKEISSKEAIEAYSLDK</sequence>
<gene>
    <name evidence="1" type="ORF">BK049_09535</name>
</gene>
<accession>A0AAC9NCJ0</accession>
<dbReference type="Pfam" id="PF14119">
    <property type="entry name" value="DUF4288"/>
    <property type="match status" value="1"/>
</dbReference>
<dbReference type="Proteomes" id="UP000177709">
    <property type="component" value="Chromosome"/>
</dbReference>
<dbReference type="EMBL" id="CP017786">
    <property type="protein sequence ID" value="AOZ88900.1"/>
    <property type="molecule type" value="Genomic_DNA"/>
</dbReference>
<evidence type="ECO:0000313" key="1">
    <source>
        <dbReference type="EMBL" id="AOZ88900.1"/>
    </source>
</evidence>
<proteinExistence type="predicted"/>
<reference evidence="1 2" key="1">
    <citation type="submission" date="2016-10" db="EMBL/GenBank/DDBJ databases">
        <title>Whole genome sequence of hyper active fibrinolysis bacterium Bacillus pumilus strain VV3 isolated from fermented rice.</title>
        <authorList>
            <person name="Mariadas V.A."/>
            <person name="Vijayaraghavan P."/>
            <person name="Dhandapani V."/>
        </authorList>
    </citation>
    <scope>NUCLEOTIDE SEQUENCE [LARGE SCALE GENOMIC DNA]</scope>
    <source>
        <strain evidence="1 2">VV3</strain>
    </source>
</reference>
<name>A0AAC9NCJ0_9BACI</name>
<evidence type="ECO:0000313" key="2">
    <source>
        <dbReference type="Proteomes" id="UP000177709"/>
    </source>
</evidence>
<dbReference type="RefSeq" id="WP_071168386.1">
    <property type="nucleotide sequence ID" value="NZ_CP017786.1"/>
</dbReference>
<evidence type="ECO:0008006" key="3">
    <source>
        <dbReference type="Google" id="ProtNLM"/>
    </source>
</evidence>
<organism evidence="1 2">
    <name type="scientific">Bacillus xiamenensis</name>
    <dbReference type="NCBI Taxonomy" id="1178537"/>
    <lineage>
        <taxon>Bacteria</taxon>
        <taxon>Bacillati</taxon>
        <taxon>Bacillota</taxon>
        <taxon>Bacilli</taxon>
        <taxon>Bacillales</taxon>
        <taxon>Bacillaceae</taxon>
        <taxon>Bacillus</taxon>
    </lineage>
</organism>
<dbReference type="InterPro" id="IPR025630">
    <property type="entry name" value="DUF4288"/>
</dbReference>
<dbReference type="KEGG" id="bxi:BK049_09535"/>